<dbReference type="Gene3D" id="3.30.2350.10">
    <property type="entry name" value="Pseudouridine synthase"/>
    <property type="match status" value="1"/>
</dbReference>
<comment type="similarity">
    <text evidence="1">Belongs to the pseudouridine synthase RluA family.</text>
</comment>
<dbReference type="SUPFAM" id="SSF55120">
    <property type="entry name" value="Pseudouridine synthase"/>
    <property type="match status" value="1"/>
</dbReference>
<dbReference type="RefSeq" id="WP_311482736.1">
    <property type="nucleotide sequence ID" value="NZ_JAVRHP010000001.1"/>
</dbReference>
<dbReference type="CDD" id="cd02869">
    <property type="entry name" value="PseudoU_synth_RluA_like"/>
    <property type="match status" value="1"/>
</dbReference>
<organism evidence="5 6">
    <name type="scientific">Autumnicola edwardsiae</name>
    <dbReference type="NCBI Taxonomy" id="3075594"/>
    <lineage>
        <taxon>Bacteria</taxon>
        <taxon>Pseudomonadati</taxon>
        <taxon>Bacteroidota</taxon>
        <taxon>Flavobacteriia</taxon>
        <taxon>Flavobacteriales</taxon>
        <taxon>Flavobacteriaceae</taxon>
        <taxon>Autumnicola</taxon>
    </lineage>
</organism>
<evidence type="ECO:0000256" key="3">
    <source>
        <dbReference type="PROSITE-ProRule" id="PRU00182"/>
    </source>
</evidence>
<dbReference type="Proteomes" id="UP001248819">
    <property type="component" value="Unassembled WGS sequence"/>
</dbReference>
<dbReference type="EC" id="5.4.99.-" evidence="5"/>
<dbReference type="PROSITE" id="PS50889">
    <property type="entry name" value="S4"/>
    <property type="match status" value="1"/>
</dbReference>
<dbReference type="InterPro" id="IPR020103">
    <property type="entry name" value="PsdUridine_synth_cat_dom_sf"/>
</dbReference>
<dbReference type="Gene3D" id="3.10.290.10">
    <property type="entry name" value="RNA-binding S4 domain"/>
    <property type="match status" value="1"/>
</dbReference>
<keyword evidence="6" id="KW-1185">Reference proteome</keyword>
<reference evidence="5 6" key="1">
    <citation type="submission" date="2023-09" db="EMBL/GenBank/DDBJ databases">
        <authorList>
            <person name="Rey-Velasco X."/>
        </authorList>
    </citation>
    <scope>NUCLEOTIDE SEQUENCE [LARGE SCALE GENOMIC DNA]</scope>
    <source>
        <strain evidence="5 6">F297</strain>
    </source>
</reference>
<evidence type="ECO:0000259" key="4">
    <source>
        <dbReference type="Pfam" id="PF00849"/>
    </source>
</evidence>
<dbReference type="EMBL" id="JAVRHP010000001">
    <property type="protein sequence ID" value="MDT0648557.1"/>
    <property type="molecule type" value="Genomic_DNA"/>
</dbReference>
<evidence type="ECO:0000256" key="2">
    <source>
        <dbReference type="ARBA" id="ARBA00023235"/>
    </source>
</evidence>
<evidence type="ECO:0000256" key="1">
    <source>
        <dbReference type="ARBA" id="ARBA00010876"/>
    </source>
</evidence>
<feature type="domain" description="Pseudouridine synthase RsuA/RluA-like" evidence="4">
    <location>
        <begin position="89"/>
        <end position="227"/>
    </location>
</feature>
<dbReference type="InterPro" id="IPR006145">
    <property type="entry name" value="PsdUridine_synth_RsuA/RluA"/>
</dbReference>
<evidence type="ECO:0000313" key="6">
    <source>
        <dbReference type="Proteomes" id="UP001248819"/>
    </source>
</evidence>
<gene>
    <name evidence="5" type="ORF">RM529_00270</name>
</gene>
<dbReference type="PANTHER" id="PTHR21600:SF92">
    <property type="entry name" value="RIBOSOMAL LARGE SUBUNIT PSEUDOURIDINE SYNTHASE C"/>
    <property type="match status" value="1"/>
</dbReference>
<keyword evidence="3" id="KW-0694">RNA-binding</keyword>
<evidence type="ECO:0000313" key="5">
    <source>
        <dbReference type="EMBL" id="MDT0648557.1"/>
    </source>
</evidence>
<dbReference type="CDD" id="cd00165">
    <property type="entry name" value="S4"/>
    <property type="match status" value="1"/>
</dbReference>
<dbReference type="InterPro" id="IPR050188">
    <property type="entry name" value="RluA_PseudoU_synthase"/>
</dbReference>
<dbReference type="PROSITE" id="PS01129">
    <property type="entry name" value="PSI_RLU"/>
    <property type="match status" value="1"/>
</dbReference>
<accession>A0ABU3CQD6</accession>
<proteinExistence type="inferred from homology"/>
<sequence length="288" mass="32703">MKIIETHTVPAIDEKIRLQEYAVSIFKTIPSRSGIKKAIKRKEILLNGKPANTSDWIEEGQRIELLQAENGQKKTFTLKLKVLYEDEDLAIIDKPSGIPTSGNYFKTVENALPYNLQISVKNTALPAPLPAHRLDNPTSGLLICAKTRPALTEIQKMFREKEIEKTYLALTTGHVPKMAIFDTQIEGKPAVTRIETQEYFRIDNLEYSLLKIFLETGRTHQIRIHLSENGFPIVGDRQYGGEIQQKFKGMYLAAIEIKFKHPVKNEILDIALPLPKKFLKIKDLAEAP</sequence>
<dbReference type="InterPro" id="IPR036986">
    <property type="entry name" value="S4_RNA-bd_sf"/>
</dbReference>
<dbReference type="GO" id="GO:0016853">
    <property type="term" value="F:isomerase activity"/>
    <property type="evidence" value="ECO:0007669"/>
    <property type="project" value="UniProtKB-KW"/>
</dbReference>
<name>A0ABU3CQD6_9FLAO</name>
<dbReference type="InterPro" id="IPR006224">
    <property type="entry name" value="PsdUridine_synth_RluA-like_CS"/>
</dbReference>
<dbReference type="Pfam" id="PF00849">
    <property type="entry name" value="PseudoU_synth_2"/>
    <property type="match status" value="1"/>
</dbReference>
<dbReference type="SUPFAM" id="SSF55174">
    <property type="entry name" value="Alpha-L RNA-binding motif"/>
    <property type="match status" value="1"/>
</dbReference>
<comment type="caution">
    <text evidence="5">The sequence shown here is derived from an EMBL/GenBank/DDBJ whole genome shotgun (WGS) entry which is preliminary data.</text>
</comment>
<protein>
    <submittedName>
        <fullName evidence="5">RluA family pseudouridine synthase</fullName>
        <ecNumber evidence="5">5.4.99.-</ecNumber>
    </submittedName>
</protein>
<dbReference type="PANTHER" id="PTHR21600">
    <property type="entry name" value="MITOCHONDRIAL RNA PSEUDOURIDINE SYNTHASE"/>
    <property type="match status" value="1"/>
</dbReference>
<keyword evidence="2 5" id="KW-0413">Isomerase</keyword>